<evidence type="ECO:0000256" key="3">
    <source>
        <dbReference type="ARBA" id="ARBA00004240"/>
    </source>
</evidence>
<feature type="repeat" description="TPR" evidence="16">
    <location>
        <begin position="1033"/>
        <end position="1066"/>
    </location>
</feature>
<dbReference type="GO" id="GO:0005789">
    <property type="term" value="C:endoplasmic reticulum membrane"/>
    <property type="evidence" value="ECO:0007669"/>
    <property type="project" value="TreeGrafter"/>
</dbReference>
<evidence type="ECO:0000256" key="11">
    <source>
        <dbReference type="ARBA" id="ARBA00022824"/>
    </source>
</evidence>
<feature type="repeat" description="TPR" evidence="16">
    <location>
        <begin position="927"/>
        <end position="960"/>
    </location>
</feature>
<dbReference type="InterPro" id="IPR011990">
    <property type="entry name" value="TPR-like_helical_dom_sf"/>
</dbReference>
<dbReference type="EMBL" id="JAUCMV010000003">
    <property type="protein sequence ID" value="KAK0410118.1"/>
    <property type="molecule type" value="Genomic_DNA"/>
</dbReference>
<dbReference type="Proteomes" id="UP001175271">
    <property type="component" value="Unassembled WGS sequence"/>
</dbReference>
<feature type="repeat" description="TPR" evidence="16">
    <location>
        <begin position="1100"/>
        <end position="1133"/>
    </location>
</feature>
<dbReference type="Gene3D" id="1.25.40.10">
    <property type="entry name" value="Tetratricopeptide repeat domain"/>
    <property type="match status" value="2"/>
</dbReference>
<dbReference type="PROSITE" id="PS50005">
    <property type="entry name" value="TPR"/>
    <property type="match status" value="6"/>
</dbReference>
<comment type="caution">
    <text evidence="21">The sequence shown here is derived from an EMBL/GenBank/DDBJ whole genome shotgun (WGS) entry which is preliminary data.</text>
</comment>
<sequence length="1149" mass="129834">MLSNLCAYVEDLKIRTAYGILRWIKRVKASRPQATFYPIVLMLHLDEGGEPLIERQSLIAFSEWIRYGTPSFTMSVLVESSESQDTEKYLGELDKCLKTQIGESCINVHTLLVTYRNSSDLSETTSAVIQCTEIGALIPNTLVVNFPHFENFSSRKNYNDVTLHEFWKKIVTYDKKCIVICKGELWRVKPMAEELTVDIWWVAEDDDILLLFMYLITNWRKFADARVRLFTVIPDSRNQEADAKIVEAINERVASSFIVAELRVERVDEETFAIYRGMRQNPAPAQWNEDEMTKKSSGAAVELNARMREKSVQTDLLFVNIPKWSPESKASQQKFFHFLETLSGGFHQMVLFRPPSIEFNIRKPEAKLNVAETYYDMMPSRGDLLLVFCVAFGAFANSLRGGFVFDDNQAIVTNADVVGASSLVDVFRNDFWGSPMSHPGSHRSYRPMTILSFRLNHFFGQLNPIGFHLVNVLLHAIVSCLVLKVATRFCDSRGSRLFCGLLFALHPIHCEAVANLVGRADLFAAFFSLLVFLLHEKHQKELPVVLLSVVGLGFKETSIAALPLVAARSFFAGEGRGKCARLIAWTGGLALLRLAINGFRSPEFSVADNPIAHHPSFLVRTATFLYLPLLNLGLLVAPYTLCFDWSMDSIPPITSLLDHRLWMTISFYSATTVLAHRCLTSAPTLPPESRKRKRSPSPRYDINANLIPTSRKNSPSPEETVDYRIPLAFAFLVFPFLPASNVFAYVGFVVAERILYFPSVGFCLLAGMLHERSGSFRKALFVVLLIFAARSVARNEDWNDEERLYRSAVEVNPAKAYSNLGNILTQKKRFAEAMESYAKALDHRPNMADTHYNMGVLHMDQQNLSEAIESYRRAIHLRPSFASAHLNLGLSLWNADRLDEAEKVFRQCGHIDGSKLKNLRVVETAKTGCRYNLGRLLGSRARIEEAVEVYGEAVELMPKEYEGRASLFNMLGEALLKKGDEEEAEKWYKKAIDANVVHMPAFLTLANLRVQQRNLAEAESLLLAAERIDSLSPEPHLHLGRLYSLKEDWKRAIASFKKALGIQHDHPDALFGAANAHRQLGGNQESEQLYAALVTVRPDGTSYSNYGAILHLNEKYAAAERAYRKALELKPEDEVTTANLRKLRRLMRK</sequence>
<feature type="transmembrane region" description="Helical" evidence="18">
    <location>
        <begin position="520"/>
        <end position="535"/>
    </location>
</feature>
<feature type="repeat" description="TPR" evidence="16">
    <location>
        <begin position="848"/>
        <end position="881"/>
    </location>
</feature>
<feature type="transmembrane region" description="Helical" evidence="18">
    <location>
        <begin position="465"/>
        <end position="485"/>
    </location>
</feature>
<feature type="region of interest" description="Disordered" evidence="17">
    <location>
        <begin position="684"/>
        <end position="717"/>
    </location>
</feature>
<dbReference type="InterPro" id="IPR052384">
    <property type="entry name" value="TMTC_O-mannosyltransferase"/>
</dbReference>
<evidence type="ECO:0000313" key="22">
    <source>
        <dbReference type="Proteomes" id="UP001175271"/>
    </source>
</evidence>
<evidence type="ECO:0000256" key="15">
    <source>
        <dbReference type="ARBA" id="ARBA00045102"/>
    </source>
</evidence>
<evidence type="ECO:0000256" key="8">
    <source>
        <dbReference type="ARBA" id="ARBA00022692"/>
    </source>
</evidence>
<evidence type="ECO:0000256" key="5">
    <source>
        <dbReference type="ARBA" id="ARBA00007882"/>
    </source>
</evidence>
<feature type="domain" description="SLC12A transporter C-terminal" evidence="19">
    <location>
        <begin position="192"/>
        <end position="352"/>
    </location>
</feature>
<comment type="function">
    <text evidence="1">Transfers mannosyl residues to the hydroxyl group of serine or threonine residues.</text>
</comment>
<evidence type="ECO:0000256" key="17">
    <source>
        <dbReference type="SAM" id="MobiDB-lite"/>
    </source>
</evidence>
<dbReference type="SUPFAM" id="SSF48452">
    <property type="entry name" value="TPR-like"/>
    <property type="match status" value="2"/>
</dbReference>
<dbReference type="GO" id="GO:0022857">
    <property type="term" value="F:transmembrane transporter activity"/>
    <property type="evidence" value="ECO:0007669"/>
    <property type="project" value="InterPro"/>
</dbReference>
<keyword evidence="7" id="KW-0808">Transferase</keyword>
<comment type="similarity">
    <text evidence="5">Belongs to the TMTC family.</text>
</comment>
<evidence type="ECO:0000259" key="19">
    <source>
        <dbReference type="Pfam" id="PF03522"/>
    </source>
</evidence>
<dbReference type="SMART" id="SM00028">
    <property type="entry name" value="TPR"/>
    <property type="match status" value="8"/>
</dbReference>
<keyword evidence="10 16" id="KW-0802">TPR repeat</keyword>
<comment type="subcellular location">
    <subcellularLocation>
        <location evidence="3">Endoplasmic reticulum</location>
    </subcellularLocation>
    <subcellularLocation>
        <location evidence="2">Membrane</location>
        <topology evidence="2">Multi-pass membrane protein</topology>
    </subcellularLocation>
</comment>
<dbReference type="Pfam" id="PF00515">
    <property type="entry name" value="TPR_1"/>
    <property type="match status" value="1"/>
</dbReference>
<keyword evidence="11" id="KW-0256">Endoplasmic reticulum</keyword>
<dbReference type="GO" id="GO:0006811">
    <property type="term" value="P:monoatomic ion transport"/>
    <property type="evidence" value="ECO:0007669"/>
    <property type="project" value="InterPro"/>
</dbReference>
<comment type="pathway">
    <text evidence="4">Protein modification; protein glycosylation.</text>
</comment>
<dbReference type="InterPro" id="IPR019734">
    <property type="entry name" value="TPR_rpt"/>
</dbReference>
<evidence type="ECO:0000256" key="18">
    <source>
        <dbReference type="SAM" id="Phobius"/>
    </source>
</evidence>
<evidence type="ECO:0000256" key="13">
    <source>
        <dbReference type="ARBA" id="ARBA00023136"/>
    </source>
</evidence>
<evidence type="ECO:0000256" key="10">
    <source>
        <dbReference type="ARBA" id="ARBA00022803"/>
    </source>
</evidence>
<accession>A0AA39LUI3</accession>
<dbReference type="PANTHER" id="PTHR44216:SF3">
    <property type="entry name" value="PROTEIN O-MANNOSYL-TRANSFERASE TMTC2"/>
    <property type="match status" value="1"/>
</dbReference>
<name>A0AA39LUI3_9BILA</name>
<organism evidence="21 22">
    <name type="scientific">Steinernema hermaphroditum</name>
    <dbReference type="NCBI Taxonomy" id="289476"/>
    <lineage>
        <taxon>Eukaryota</taxon>
        <taxon>Metazoa</taxon>
        <taxon>Ecdysozoa</taxon>
        <taxon>Nematoda</taxon>
        <taxon>Chromadorea</taxon>
        <taxon>Rhabditida</taxon>
        <taxon>Tylenchina</taxon>
        <taxon>Panagrolaimomorpha</taxon>
        <taxon>Strongyloidoidea</taxon>
        <taxon>Steinernematidae</taxon>
        <taxon>Steinernema</taxon>
    </lineage>
</organism>
<dbReference type="PROSITE" id="PS50293">
    <property type="entry name" value="TPR_REGION"/>
    <property type="match status" value="2"/>
</dbReference>
<evidence type="ECO:0000256" key="4">
    <source>
        <dbReference type="ARBA" id="ARBA00004922"/>
    </source>
</evidence>
<dbReference type="Pfam" id="PF13432">
    <property type="entry name" value="TPR_16"/>
    <property type="match status" value="4"/>
</dbReference>
<reference evidence="21" key="1">
    <citation type="submission" date="2023-06" db="EMBL/GenBank/DDBJ databases">
        <title>Genomic analysis of the entomopathogenic nematode Steinernema hermaphroditum.</title>
        <authorList>
            <person name="Schwarz E.M."/>
            <person name="Heppert J.K."/>
            <person name="Baniya A."/>
            <person name="Schwartz H.T."/>
            <person name="Tan C.-H."/>
            <person name="Antoshechkin I."/>
            <person name="Sternberg P.W."/>
            <person name="Goodrich-Blair H."/>
            <person name="Dillman A.R."/>
        </authorList>
    </citation>
    <scope>NUCLEOTIDE SEQUENCE</scope>
    <source>
        <strain evidence="21">PS9179</strain>
        <tissue evidence="21">Whole animal</tissue>
    </source>
</reference>
<keyword evidence="9" id="KW-0677">Repeat</keyword>
<keyword evidence="12 18" id="KW-1133">Transmembrane helix</keyword>
<dbReference type="InterPro" id="IPR018491">
    <property type="entry name" value="SLC12_C"/>
</dbReference>
<proteinExistence type="inferred from homology"/>
<feature type="domain" description="DUF1736" evidence="20">
    <location>
        <begin position="599"/>
        <end position="670"/>
    </location>
</feature>
<protein>
    <recommendedName>
        <fullName evidence="6">dolichyl-phosphate-mannose--protein mannosyltransferase</fullName>
        <ecNumber evidence="6">2.4.1.109</ecNumber>
    </recommendedName>
</protein>
<dbReference type="AlphaFoldDB" id="A0AA39LUI3"/>
<dbReference type="EC" id="2.4.1.109" evidence="6"/>
<evidence type="ECO:0000313" key="21">
    <source>
        <dbReference type="EMBL" id="KAK0410118.1"/>
    </source>
</evidence>
<gene>
    <name evidence="21" type="ORF">QR680_004957</name>
</gene>
<feature type="compositionally biased region" description="Polar residues" evidence="17">
    <location>
        <begin position="706"/>
        <end position="717"/>
    </location>
</feature>
<evidence type="ECO:0000256" key="2">
    <source>
        <dbReference type="ARBA" id="ARBA00004141"/>
    </source>
</evidence>
<keyword evidence="13 18" id="KW-0472">Membrane</keyword>
<evidence type="ECO:0000256" key="12">
    <source>
        <dbReference type="ARBA" id="ARBA00022989"/>
    </source>
</evidence>
<evidence type="ECO:0000256" key="6">
    <source>
        <dbReference type="ARBA" id="ARBA00012839"/>
    </source>
</evidence>
<evidence type="ECO:0000256" key="14">
    <source>
        <dbReference type="ARBA" id="ARBA00045085"/>
    </source>
</evidence>
<dbReference type="GO" id="GO:0004169">
    <property type="term" value="F:dolichyl-phosphate-mannose-protein mannosyltransferase activity"/>
    <property type="evidence" value="ECO:0007669"/>
    <property type="project" value="UniProtKB-EC"/>
</dbReference>
<dbReference type="PANTHER" id="PTHR44216">
    <property type="entry name" value="PROTEIN O-MANNOSYL-TRANSFERASE TMTC2"/>
    <property type="match status" value="1"/>
</dbReference>
<feature type="repeat" description="TPR" evidence="16">
    <location>
        <begin position="814"/>
        <end position="847"/>
    </location>
</feature>
<feature type="transmembrane region" description="Helical" evidence="18">
    <location>
        <begin position="542"/>
        <end position="567"/>
    </location>
</feature>
<dbReference type="Pfam" id="PF08409">
    <property type="entry name" value="TMTC_DUF1736"/>
    <property type="match status" value="1"/>
</dbReference>
<evidence type="ECO:0000256" key="7">
    <source>
        <dbReference type="ARBA" id="ARBA00022679"/>
    </source>
</evidence>
<evidence type="ECO:0000259" key="20">
    <source>
        <dbReference type="Pfam" id="PF08409"/>
    </source>
</evidence>
<keyword evidence="8 18" id="KW-0812">Transmembrane</keyword>
<comment type="catalytic activity">
    <reaction evidence="15">
        <text>a di-trans,poly-cis-dolichyl beta-D-mannosyl phosphate + L-seryl-[protein] = 3-O-(alpha-D-mannosyl)-L-seryl-[protein] + a di-trans,poly-cis-dolichyl phosphate + H(+)</text>
        <dbReference type="Rhea" id="RHEA:17377"/>
        <dbReference type="Rhea" id="RHEA-COMP:9863"/>
        <dbReference type="Rhea" id="RHEA-COMP:13546"/>
        <dbReference type="Rhea" id="RHEA-COMP:19498"/>
        <dbReference type="Rhea" id="RHEA-COMP:19501"/>
        <dbReference type="ChEBI" id="CHEBI:15378"/>
        <dbReference type="ChEBI" id="CHEBI:29999"/>
        <dbReference type="ChEBI" id="CHEBI:57683"/>
        <dbReference type="ChEBI" id="CHEBI:58211"/>
        <dbReference type="ChEBI" id="CHEBI:137321"/>
        <dbReference type="EC" id="2.4.1.109"/>
    </reaction>
</comment>
<evidence type="ECO:0000256" key="16">
    <source>
        <dbReference type="PROSITE-ProRule" id="PRU00339"/>
    </source>
</evidence>
<evidence type="ECO:0000256" key="9">
    <source>
        <dbReference type="ARBA" id="ARBA00022737"/>
    </source>
</evidence>
<feature type="transmembrane region" description="Helical" evidence="18">
    <location>
        <begin position="617"/>
        <end position="641"/>
    </location>
</feature>
<comment type="catalytic activity">
    <reaction evidence="14">
        <text>a di-trans,poly-cis-dolichyl beta-D-mannosyl phosphate + L-threonyl-[protein] = 3-O-(alpha-D-mannosyl)-L-threonyl-[protein] + a di-trans,poly-cis-dolichyl phosphate + H(+)</text>
        <dbReference type="Rhea" id="RHEA:53396"/>
        <dbReference type="Rhea" id="RHEA-COMP:11060"/>
        <dbReference type="Rhea" id="RHEA-COMP:13547"/>
        <dbReference type="Rhea" id="RHEA-COMP:19498"/>
        <dbReference type="Rhea" id="RHEA-COMP:19501"/>
        <dbReference type="ChEBI" id="CHEBI:15378"/>
        <dbReference type="ChEBI" id="CHEBI:30013"/>
        <dbReference type="ChEBI" id="CHEBI:57683"/>
        <dbReference type="ChEBI" id="CHEBI:58211"/>
        <dbReference type="ChEBI" id="CHEBI:137323"/>
        <dbReference type="EC" id="2.4.1.109"/>
    </reaction>
</comment>
<dbReference type="Pfam" id="PF03522">
    <property type="entry name" value="SLC12"/>
    <property type="match status" value="1"/>
</dbReference>
<dbReference type="InterPro" id="IPR013618">
    <property type="entry name" value="TMTC_DUF1736"/>
</dbReference>
<keyword evidence="22" id="KW-1185">Reference proteome</keyword>
<evidence type="ECO:0000256" key="1">
    <source>
        <dbReference type="ARBA" id="ARBA00003582"/>
    </source>
</evidence>
<feature type="repeat" description="TPR" evidence="16">
    <location>
        <begin position="965"/>
        <end position="998"/>
    </location>
</feature>
<feature type="transmembrane region" description="Helical" evidence="18">
    <location>
        <begin position="579"/>
        <end position="596"/>
    </location>
</feature>